<dbReference type="GO" id="GO:0004016">
    <property type="term" value="F:adenylate cyclase activity"/>
    <property type="evidence" value="ECO:0007669"/>
    <property type="project" value="TreeGrafter"/>
</dbReference>
<keyword evidence="5" id="KW-1185">Reference proteome</keyword>
<dbReference type="InterPro" id="IPR027417">
    <property type="entry name" value="P-loop_NTPase"/>
</dbReference>
<dbReference type="RefSeq" id="WP_146353590.1">
    <property type="nucleotide sequence ID" value="NZ_VOBR01000012.1"/>
</dbReference>
<keyword evidence="2" id="KW-0067">ATP-binding</keyword>
<protein>
    <submittedName>
        <fullName evidence="4">AAA family ATPase</fullName>
    </submittedName>
</protein>
<sequence>MEGTFVGRGHELEVLAAARARARRGRRQLVVVSGEAGVGKTWFCEQASAAAQRDGFEVVWGRCWPHGGAPALWPWPAVLPALAGPAGSSLLAADSGRDGVDPERFARFAAVAELLTETRADKPTMIVVDDVHYADESALLLTRFLAGALDRLPLIMILTTRNTPVESGQTADALLGELRATAATITLRRFDIGDVEALLEAHGQPRPDRTTARTLMRVTGGSPLYLARAVELGWTGSGPATLEHAITEAVTRLSPPHRGILACAALLGVDGTTGEIASLAGRSPGEVLEALTAASDEGLLDLTPNGFRFHDLVREAALGQFDTVRLLDAHSRAAAILTGNPERIAHHALAAAVRSDADTVIAINACRAAAESLRRGYAYERAADLLGRAAALAQQRQDLPGRAELLVEHADAVLACGRLSHARAEFEDATEAAELTGDPVLTARAVLGLGGVWVHEYRNAAVRAHVLARQRAALAALPEHERSLRCRLAVRLAAEAVYEGAPVPEVLDALDRTRATGDPHAVADALSLTHHALLSPEHAAMRLPLAEEQIAAASAAGDGILALFGLLWRTTDLYLLGDPEAERSLTELRQRSATLGVASTGYIVACMDVMRHIRAGRFGAAEAAAGSCLRLGLAVGDADSVGYHAAQLLNIRWYQGRDAELADLVTNTLTSATLAVGEYGFRASAVMVLARDGREAEARAALAPLLGMGLANMPKSSTWLAAMVVLVEAAALLNDPALAAEVAGLLRPFAHLPVTVSLAVCCLGSASGALGVASLIAGDAMAAVEYLTRAVQTNLRLENRPATALSRARLAEALVARAKPGDLARARALLAQAIDEAAAMDLSERVHEWTAKAEALAPSTTPAVLRCGGGEWSVRSGTTCFDLPDLIGIDYVARLLEQPGEDIAAVELVGSAVLAGRHELLDDAAVDSYRRHVRDLEQAIEDAEANADPGKAQRLRSERDAVIAELARAMGLGSKVRGFASTPERARTAVRKAIKRALDAISEHDPVLGGELCAAITTGGVCRYAPSSREWRVERAP</sequence>
<dbReference type="EMBL" id="VOBR01000012">
    <property type="protein sequence ID" value="TWP50428.1"/>
    <property type="molecule type" value="Genomic_DNA"/>
</dbReference>
<gene>
    <name evidence="4" type="ORF">FKR81_19820</name>
</gene>
<evidence type="ECO:0000313" key="4">
    <source>
        <dbReference type="EMBL" id="TWP50428.1"/>
    </source>
</evidence>
<evidence type="ECO:0000256" key="2">
    <source>
        <dbReference type="ARBA" id="ARBA00022840"/>
    </source>
</evidence>
<dbReference type="OrthoDB" id="3502641at2"/>
<dbReference type="SUPFAM" id="SSF52540">
    <property type="entry name" value="P-loop containing nucleoside triphosphate hydrolases"/>
    <property type="match status" value="1"/>
</dbReference>
<feature type="domain" description="Orc1-like AAA ATPase" evidence="3">
    <location>
        <begin position="4"/>
        <end position="157"/>
    </location>
</feature>
<accession>A0A563ESA7</accession>
<evidence type="ECO:0000259" key="3">
    <source>
        <dbReference type="Pfam" id="PF13191"/>
    </source>
</evidence>
<name>A0A563ESA7_9PSEU</name>
<evidence type="ECO:0000313" key="5">
    <source>
        <dbReference type="Proteomes" id="UP000316639"/>
    </source>
</evidence>
<dbReference type="PANTHER" id="PTHR16305">
    <property type="entry name" value="TESTICULAR SOLUBLE ADENYLYL CYCLASE"/>
    <property type="match status" value="1"/>
</dbReference>
<dbReference type="Proteomes" id="UP000316639">
    <property type="component" value="Unassembled WGS sequence"/>
</dbReference>
<evidence type="ECO:0000256" key="1">
    <source>
        <dbReference type="ARBA" id="ARBA00022741"/>
    </source>
</evidence>
<proteinExistence type="predicted"/>
<dbReference type="Pfam" id="PF13191">
    <property type="entry name" value="AAA_16"/>
    <property type="match status" value="1"/>
</dbReference>
<dbReference type="InterPro" id="IPR041664">
    <property type="entry name" value="AAA_16"/>
</dbReference>
<dbReference type="GO" id="GO:0005524">
    <property type="term" value="F:ATP binding"/>
    <property type="evidence" value="ECO:0007669"/>
    <property type="project" value="UniProtKB-KW"/>
</dbReference>
<keyword evidence="1" id="KW-0547">Nucleotide-binding</keyword>
<dbReference type="GO" id="GO:0005737">
    <property type="term" value="C:cytoplasm"/>
    <property type="evidence" value="ECO:0007669"/>
    <property type="project" value="TreeGrafter"/>
</dbReference>
<organism evidence="4 5">
    <name type="scientific">Lentzea tibetensis</name>
    <dbReference type="NCBI Taxonomy" id="2591470"/>
    <lineage>
        <taxon>Bacteria</taxon>
        <taxon>Bacillati</taxon>
        <taxon>Actinomycetota</taxon>
        <taxon>Actinomycetes</taxon>
        <taxon>Pseudonocardiales</taxon>
        <taxon>Pseudonocardiaceae</taxon>
        <taxon>Lentzea</taxon>
    </lineage>
</organism>
<dbReference type="PANTHER" id="PTHR16305:SF35">
    <property type="entry name" value="TRANSCRIPTIONAL ACTIVATOR DOMAIN"/>
    <property type="match status" value="1"/>
</dbReference>
<dbReference type="Gene3D" id="3.40.50.300">
    <property type="entry name" value="P-loop containing nucleotide triphosphate hydrolases"/>
    <property type="match status" value="1"/>
</dbReference>
<dbReference type="AlphaFoldDB" id="A0A563ESA7"/>
<reference evidence="4 5" key="1">
    <citation type="submission" date="2019-07" db="EMBL/GenBank/DDBJ databases">
        <title>Lentzea xizangensis sp. nov., isolated from Qinghai-Tibetan Plateau Soils.</title>
        <authorList>
            <person name="Huang J."/>
        </authorList>
    </citation>
    <scope>NUCLEOTIDE SEQUENCE [LARGE SCALE GENOMIC DNA]</scope>
    <source>
        <strain evidence="4 5">FXJ1.1311</strain>
    </source>
</reference>
<comment type="caution">
    <text evidence="4">The sequence shown here is derived from an EMBL/GenBank/DDBJ whole genome shotgun (WGS) entry which is preliminary data.</text>
</comment>